<accession>A0A2S7F762</accession>
<dbReference type="RefSeq" id="WP_027635311.1">
    <property type="nucleotide sequence ID" value="NZ_AP019717.1"/>
</dbReference>
<evidence type="ECO:0000313" key="6">
    <source>
        <dbReference type="Proteomes" id="UP000515243"/>
    </source>
</evidence>
<evidence type="ECO:0000313" key="4">
    <source>
        <dbReference type="Proteomes" id="UP000238081"/>
    </source>
</evidence>
<dbReference type="OrthoDB" id="9792639at2"/>
<dbReference type="GeneID" id="92946519"/>
<dbReference type="KEGG" id="cbut:ATN24_20335"/>
<evidence type="ECO:0000313" key="2">
    <source>
        <dbReference type="EMBL" id="PPV12843.1"/>
    </source>
</evidence>
<dbReference type="Proteomes" id="UP000515243">
    <property type="component" value="Chromosome 2"/>
</dbReference>
<dbReference type="Proteomes" id="UP000321089">
    <property type="component" value="Unassembled WGS sequence"/>
</dbReference>
<evidence type="ECO:0000313" key="5">
    <source>
        <dbReference type="Proteomes" id="UP000321089"/>
    </source>
</evidence>
<evidence type="ECO:0000313" key="1">
    <source>
        <dbReference type="EMBL" id="GEQ20704.1"/>
    </source>
</evidence>
<dbReference type="EMBL" id="LRDH01000132">
    <property type="protein sequence ID" value="PPV12843.1"/>
    <property type="molecule type" value="Genomic_DNA"/>
</dbReference>
<proteinExistence type="predicted"/>
<reference evidence="1 5" key="3">
    <citation type="submission" date="2019-07" db="EMBL/GenBank/DDBJ databases">
        <title>Whole genome shotgun sequence of Clostridium butyricum NBRC 3858.</title>
        <authorList>
            <person name="Hosoyama A."/>
            <person name="Uohara A."/>
            <person name="Ohji S."/>
            <person name="Ichikawa N."/>
        </authorList>
    </citation>
    <scope>NUCLEOTIDE SEQUENCE [LARGE SCALE GENOMIC DNA]</scope>
    <source>
        <strain evidence="1 5">NBRC 3858</strain>
    </source>
</reference>
<gene>
    <name evidence="2" type="ORF">AWN73_17815</name>
    <name evidence="1" type="ORF">CBU02nite_12100</name>
    <name evidence="3" type="ORF">FF104_20055</name>
</gene>
<evidence type="ECO:0000313" key="3">
    <source>
        <dbReference type="EMBL" id="QMW93208.1"/>
    </source>
</evidence>
<name>A0A2S7F762_CLOBU</name>
<reference evidence="3 6" key="2">
    <citation type="submission" date="2019-05" db="EMBL/GenBank/DDBJ databases">
        <authorList>
            <person name="Schori C."/>
            <person name="Ahrens C."/>
        </authorList>
    </citation>
    <scope>NUCLEOTIDE SEQUENCE [LARGE SCALE GENOMIC DNA]</scope>
    <source>
        <strain evidence="3 6">DSM 10702</strain>
    </source>
</reference>
<evidence type="ECO:0008006" key="7">
    <source>
        <dbReference type="Google" id="ProtNLM"/>
    </source>
</evidence>
<organism evidence="2 4">
    <name type="scientific">Clostridium butyricum</name>
    <dbReference type="NCBI Taxonomy" id="1492"/>
    <lineage>
        <taxon>Bacteria</taxon>
        <taxon>Bacillati</taxon>
        <taxon>Bacillota</taxon>
        <taxon>Clostridia</taxon>
        <taxon>Eubacteriales</taxon>
        <taxon>Clostridiaceae</taxon>
        <taxon>Clostridium</taxon>
    </lineage>
</organism>
<dbReference type="AlphaFoldDB" id="A0A2S7F762"/>
<protein>
    <recommendedName>
        <fullName evidence="7">DUF2383 domain-containing protein</fullName>
    </recommendedName>
</protein>
<dbReference type="EMBL" id="BKBC01000011">
    <property type="protein sequence ID" value="GEQ20704.1"/>
    <property type="molecule type" value="Genomic_DNA"/>
</dbReference>
<reference evidence="2 4" key="1">
    <citation type="submission" date="2016-01" db="EMBL/GenBank/DDBJ databases">
        <title>Characterization of the Clostridium difficile lineages that are prevalent in Hong Kong and China.</title>
        <authorList>
            <person name="Kwok J.S.-L."/>
            <person name="Lam W.-Y."/>
            <person name="Ip M."/>
            <person name="Chan T.-F."/>
            <person name="Hawkey P.M."/>
            <person name="Tsui S.K.-W."/>
        </authorList>
    </citation>
    <scope>NUCLEOTIDE SEQUENCE [LARGE SCALE GENOMIC DNA]</scope>
    <source>
        <strain evidence="2 4">300064</strain>
    </source>
</reference>
<dbReference type="EMBL" id="CP040627">
    <property type="protein sequence ID" value="QMW93208.1"/>
    <property type="molecule type" value="Genomic_DNA"/>
</dbReference>
<dbReference type="Proteomes" id="UP000238081">
    <property type="component" value="Unassembled WGS sequence"/>
</dbReference>
<sequence length="142" mass="16354">MNQNAELLNFIYQNSQMGIEALEKLVSITKDREFNTCLQSQLNEYKLINEKSKEILNKNGYDEKGIGTLTKLQSYIMINIQTLMNKTPSHISEMLITGSTMGVIDAIKNTKKYKDADPNILKLMDDLKIFEERNINQLKSFL</sequence>